<reference evidence="2" key="1">
    <citation type="journal article" date="2006" name="PLoS Biol.">
        <title>Macronuclear genome sequence of the ciliate Tetrahymena thermophila, a model eukaryote.</title>
        <authorList>
            <person name="Eisen J.A."/>
            <person name="Coyne R.S."/>
            <person name="Wu M."/>
            <person name="Wu D."/>
            <person name="Thiagarajan M."/>
            <person name="Wortman J.R."/>
            <person name="Badger J.H."/>
            <person name="Ren Q."/>
            <person name="Amedeo P."/>
            <person name="Jones K.M."/>
            <person name="Tallon L.J."/>
            <person name="Delcher A.L."/>
            <person name="Salzberg S.L."/>
            <person name="Silva J.C."/>
            <person name="Haas B.J."/>
            <person name="Majoros W.H."/>
            <person name="Farzad M."/>
            <person name="Carlton J.M."/>
            <person name="Smith R.K. Jr."/>
            <person name="Garg J."/>
            <person name="Pearlman R.E."/>
            <person name="Karrer K.M."/>
            <person name="Sun L."/>
            <person name="Manning G."/>
            <person name="Elde N.C."/>
            <person name="Turkewitz A.P."/>
            <person name="Asai D.J."/>
            <person name="Wilkes D.E."/>
            <person name="Wang Y."/>
            <person name="Cai H."/>
            <person name="Collins K."/>
            <person name="Stewart B.A."/>
            <person name="Lee S.R."/>
            <person name="Wilamowska K."/>
            <person name="Weinberg Z."/>
            <person name="Ruzzo W.L."/>
            <person name="Wloga D."/>
            <person name="Gaertig J."/>
            <person name="Frankel J."/>
            <person name="Tsao C.-C."/>
            <person name="Gorovsky M.A."/>
            <person name="Keeling P.J."/>
            <person name="Waller R.F."/>
            <person name="Patron N.J."/>
            <person name="Cherry J.M."/>
            <person name="Stover N.A."/>
            <person name="Krieger C.J."/>
            <person name="del Toro C."/>
            <person name="Ryder H.F."/>
            <person name="Williamson S.C."/>
            <person name="Barbeau R.A."/>
            <person name="Hamilton E.P."/>
            <person name="Orias E."/>
        </authorList>
    </citation>
    <scope>NUCLEOTIDE SEQUENCE [LARGE SCALE GENOMIC DNA]</scope>
    <source>
        <strain evidence="2">SB210</strain>
    </source>
</reference>
<dbReference type="KEGG" id="tet:TTHERM_00649310"/>
<sequence length="418" mass="48056">MLHYRTKEQKIDLPHSFLEGAQIQKILCLELQKVWILFTSGAYQVWNLNHKTKQCEGQISAQSKNHTILNAFNIAYIDLLESKLKILDLQANQINQKINMDLPTITARNEQKPSGSGSVNNNIPQQNQQKLQLMVEENTQLISLPQQSLLILCEQRTNLKGQFEYIITVIQLEIFPQFFSQFIYTSQQLCLIKPLNKKDSLILWPNLVENTQMSFLVWNVLNKEKGCLSLSFKEPFSGCAVDATSWGSNKIAFWINGNTYSKPEMKILNIKDGQEFKGLIDCYSQNGDNDSAWLLADVYHIDTEKNFAVIQKIDENTSSLDIISLGKFKCSHSIPYDSSSQQNTQFAFSQDSKYFIQYTQQLFNSGNDIEIIVHTFEPFIANTRIRAMFLMEKTGLLAQYDEQVIRKALSMIYPKNKI</sequence>
<dbReference type="RefSeq" id="XP_001032325.2">
    <property type="nucleotide sequence ID" value="XM_001032325.2"/>
</dbReference>
<proteinExistence type="predicted"/>
<keyword evidence="2" id="KW-1185">Reference proteome</keyword>
<name>I7M689_TETTS</name>
<organism evidence="1 2">
    <name type="scientific">Tetrahymena thermophila (strain SB210)</name>
    <dbReference type="NCBI Taxonomy" id="312017"/>
    <lineage>
        <taxon>Eukaryota</taxon>
        <taxon>Sar</taxon>
        <taxon>Alveolata</taxon>
        <taxon>Ciliophora</taxon>
        <taxon>Intramacronucleata</taxon>
        <taxon>Oligohymenophorea</taxon>
        <taxon>Hymenostomatida</taxon>
        <taxon>Tetrahymenina</taxon>
        <taxon>Tetrahymenidae</taxon>
        <taxon>Tetrahymena</taxon>
    </lineage>
</organism>
<dbReference type="Proteomes" id="UP000009168">
    <property type="component" value="Unassembled WGS sequence"/>
</dbReference>
<gene>
    <name evidence="1" type="ORF">TTHERM_00649310</name>
</gene>
<accession>I7M689</accession>
<protein>
    <submittedName>
        <fullName evidence="1">Uncharacterized protein</fullName>
    </submittedName>
</protein>
<dbReference type="InParanoid" id="I7M689"/>
<dbReference type="EMBL" id="GG662698">
    <property type="protein sequence ID" value="EAR84662.2"/>
    <property type="molecule type" value="Genomic_DNA"/>
</dbReference>
<dbReference type="GeneID" id="7830450"/>
<evidence type="ECO:0000313" key="2">
    <source>
        <dbReference type="Proteomes" id="UP000009168"/>
    </source>
</evidence>
<dbReference type="AlphaFoldDB" id="I7M689"/>
<evidence type="ECO:0000313" key="1">
    <source>
        <dbReference type="EMBL" id="EAR84662.2"/>
    </source>
</evidence>
<dbReference type="OrthoDB" id="10544213at2759"/>